<keyword evidence="1" id="KW-0472">Membrane</keyword>
<protein>
    <submittedName>
        <fullName evidence="2">Uncharacterized protein</fullName>
    </submittedName>
</protein>
<dbReference type="AlphaFoldDB" id="A0A917E6A7"/>
<evidence type="ECO:0000313" key="3">
    <source>
        <dbReference type="Proteomes" id="UP000635071"/>
    </source>
</evidence>
<evidence type="ECO:0000313" key="2">
    <source>
        <dbReference type="EMBL" id="GGE08668.1"/>
    </source>
</evidence>
<sequence>MSAPAMAVASIDLTPVSAVRETRTTVMLQAPGTAVDDLLNVALAVIAVLLFAVVVRRRGPTTTA</sequence>
<accession>A0A917E6A7</accession>
<proteinExistence type="predicted"/>
<keyword evidence="1" id="KW-0812">Transmembrane</keyword>
<reference evidence="2" key="2">
    <citation type="submission" date="2020-09" db="EMBL/GenBank/DDBJ databases">
        <authorList>
            <person name="Sun Q."/>
            <person name="Zhou Y."/>
        </authorList>
    </citation>
    <scope>NUCLEOTIDE SEQUENCE</scope>
    <source>
        <strain evidence="2">CGMCC 1.15519</strain>
    </source>
</reference>
<gene>
    <name evidence="2" type="ORF">GCM10011529_13860</name>
</gene>
<feature type="transmembrane region" description="Helical" evidence="1">
    <location>
        <begin position="38"/>
        <end position="55"/>
    </location>
</feature>
<keyword evidence="3" id="KW-1185">Reference proteome</keyword>
<name>A0A917E6A7_9SPHN</name>
<organism evidence="2 3">
    <name type="scientific">Sandarakinorhabdus glacialis</name>
    <dbReference type="NCBI Taxonomy" id="1614636"/>
    <lineage>
        <taxon>Bacteria</taxon>
        <taxon>Pseudomonadati</taxon>
        <taxon>Pseudomonadota</taxon>
        <taxon>Alphaproteobacteria</taxon>
        <taxon>Sphingomonadales</taxon>
        <taxon>Sphingosinicellaceae</taxon>
        <taxon>Sandarakinorhabdus</taxon>
    </lineage>
</organism>
<reference evidence="2" key="1">
    <citation type="journal article" date="2014" name="Int. J. Syst. Evol. Microbiol.">
        <title>Complete genome sequence of Corynebacterium casei LMG S-19264T (=DSM 44701T), isolated from a smear-ripened cheese.</title>
        <authorList>
            <consortium name="US DOE Joint Genome Institute (JGI-PGF)"/>
            <person name="Walter F."/>
            <person name="Albersmeier A."/>
            <person name="Kalinowski J."/>
            <person name="Ruckert C."/>
        </authorList>
    </citation>
    <scope>NUCLEOTIDE SEQUENCE</scope>
    <source>
        <strain evidence="2">CGMCC 1.15519</strain>
    </source>
</reference>
<dbReference type="Proteomes" id="UP000635071">
    <property type="component" value="Unassembled WGS sequence"/>
</dbReference>
<keyword evidence="1" id="KW-1133">Transmembrane helix</keyword>
<evidence type="ECO:0000256" key="1">
    <source>
        <dbReference type="SAM" id="Phobius"/>
    </source>
</evidence>
<comment type="caution">
    <text evidence="2">The sequence shown here is derived from an EMBL/GenBank/DDBJ whole genome shotgun (WGS) entry which is preliminary data.</text>
</comment>
<dbReference type="EMBL" id="BMJM01000004">
    <property type="protein sequence ID" value="GGE08668.1"/>
    <property type="molecule type" value="Genomic_DNA"/>
</dbReference>